<evidence type="ECO:0000313" key="3">
    <source>
        <dbReference type="Proteomes" id="UP000250321"/>
    </source>
</evidence>
<accession>A0A314YD60</accession>
<dbReference type="EMBL" id="PJQY01000969">
    <property type="protein sequence ID" value="PQQ06395.1"/>
    <property type="molecule type" value="Genomic_DNA"/>
</dbReference>
<dbReference type="OrthoDB" id="9970435at2759"/>
<dbReference type="STRING" id="2094558.A0A314YD60"/>
<dbReference type="Proteomes" id="UP000250321">
    <property type="component" value="Unassembled WGS sequence"/>
</dbReference>
<evidence type="ECO:0000259" key="1">
    <source>
        <dbReference type="Pfam" id="PF07059"/>
    </source>
</evidence>
<dbReference type="PANTHER" id="PTHR31558:SF16">
    <property type="entry name" value="FAMILY PROTEIN, PUTATIVE (DUF1336)-RELATED"/>
    <property type="match status" value="1"/>
</dbReference>
<feature type="domain" description="Protein ENHANCED DISEASE RESISTANCE 2 C-terminal" evidence="1">
    <location>
        <begin position="338"/>
        <end position="479"/>
    </location>
</feature>
<proteinExistence type="predicted"/>
<dbReference type="InterPro" id="IPR009769">
    <property type="entry name" value="EDR2_C"/>
</dbReference>
<sequence length="526" mass="59725">MYFESFVGTQVGEDLMKASLLLGLASRKKHCQRVIKRHRKATCSASDGTKKRNTSFKKINSDAGARVSDYAVSEFVHVDFENGATTTHRRTKVSYSTFHLTQQQWHHSQYDLNAIFQEEAWFDSVSILESDSDDDFICIHGDCFPLASNLFGNISSGQVLQYERSARFVDNGCKYEEYQSYMKIEGGKSDKITGKDERRESNRFSLISTQGYVLSRLGKADEVCSKRKNILDHSYGSFKGLIEDGRDSNEKIQDNALKSSLSRLVPSVSFNDKILSAQSLVPQSQRKPSAVFRLSFKRRSCDAEETIEQRQSKRFLYRARPGYIIPCCRVEKPTSRSWSEIPPSTFKFRGENYFNPYAPIGVDVFVCPKKIHHIAQHPELPKVKANGKVFILPTYPATMFLGDSDGEGMSHVMFFKVSENFDKDISPQFQDSIKKMVDDETEKVKGLAKDSTVPFRERLKILAGVVNPKDLGRSSAEKKLVHAYILTNQLFQSPSTIFTRVLTTLRLIWTFIASATYQGRVSNCFT</sequence>
<dbReference type="PANTHER" id="PTHR31558">
    <property type="entry name" value="CW14 PROTEIN"/>
    <property type="match status" value="1"/>
</dbReference>
<reference evidence="2 3" key="1">
    <citation type="submission" date="2018-02" db="EMBL/GenBank/DDBJ databases">
        <title>Draft genome of wild Prunus yedoensis var. nudiflora.</title>
        <authorList>
            <person name="Baek S."/>
            <person name="Kim J.-H."/>
            <person name="Choi K."/>
            <person name="Kim G.-B."/>
            <person name="Cho A."/>
            <person name="Jang H."/>
            <person name="Shin C.-H."/>
            <person name="Yu H.-J."/>
            <person name="Mun J.-H."/>
        </authorList>
    </citation>
    <scope>NUCLEOTIDE SEQUENCE [LARGE SCALE GENOMIC DNA]</scope>
    <source>
        <strain evidence="3">cv. Jeju island</strain>
        <tissue evidence="2">Leaf</tissue>
    </source>
</reference>
<evidence type="ECO:0000313" key="2">
    <source>
        <dbReference type="EMBL" id="PQQ06395.1"/>
    </source>
</evidence>
<name>A0A314YD60_PRUYE</name>
<protein>
    <recommendedName>
        <fullName evidence="1">Protein ENHANCED DISEASE RESISTANCE 2 C-terminal domain-containing protein</fullName>
    </recommendedName>
</protein>
<keyword evidence="3" id="KW-1185">Reference proteome</keyword>
<organism evidence="2 3">
    <name type="scientific">Prunus yedoensis var. nudiflora</name>
    <dbReference type="NCBI Taxonomy" id="2094558"/>
    <lineage>
        <taxon>Eukaryota</taxon>
        <taxon>Viridiplantae</taxon>
        <taxon>Streptophyta</taxon>
        <taxon>Embryophyta</taxon>
        <taxon>Tracheophyta</taxon>
        <taxon>Spermatophyta</taxon>
        <taxon>Magnoliopsida</taxon>
        <taxon>eudicotyledons</taxon>
        <taxon>Gunneridae</taxon>
        <taxon>Pentapetalae</taxon>
        <taxon>rosids</taxon>
        <taxon>fabids</taxon>
        <taxon>Rosales</taxon>
        <taxon>Rosaceae</taxon>
        <taxon>Amygdaloideae</taxon>
        <taxon>Amygdaleae</taxon>
        <taxon>Prunus</taxon>
    </lineage>
</organism>
<gene>
    <name evidence="2" type="ORF">Pyn_04245</name>
</gene>
<comment type="caution">
    <text evidence="2">The sequence shown here is derived from an EMBL/GenBank/DDBJ whole genome shotgun (WGS) entry which is preliminary data.</text>
</comment>
<dbReference type="Pfam" id="PF07059">
    <property type="entry name" value="EDR2_C"/>
    <property type="match status" value="1"/>
</dbReference>
<dbReference type="AlphaFoldDB" id="A0A314YD60"/>